<evidence type="ECO:0000256" key="3">
    <source>
        <dbReference type="PROSITE-ProRule" id="PRU00169"/>
    </source>
</evidence>
<reference evidence="5 6" key="2">
    <citation type="submission" date="2019-09" db="EMBL/GenBank/DDBJ databases">
        <title>Complete Genome Sequence and Methylome Analysis of free living Spirochaetas.</title>
        <authorList>
            <person name="Leshcheva N."/>
            <person name="Mikheeva N."/>
        </authorList>
    </citation>
    <scope>NUCLEOTIDE SEQUENCE [LARGE SCALE GENOMIC DNA]</scope>
    <source>
        <strain evidence="5 6">P</strain>
    </source>
</reference>
<dbReference type="InterPro" id="IPR001789">
    <property type="entry name" value="Sig_transdc_resp-reg_receiver"/>
</dbReference>
<keyword evidence="2" id="KW-0238">DNA-binding</keyword>
<evidence type="ECO:0000313" key="6">
    <source>
        <dbReference type="Proteomes" id="UP000323824"/>
    </source>
</evidence>
<dbReference type="OrthoDB" id="370587at2"/>
<gene>
    <name evidence="5" type="ORF">EW093_06565</name>
</gene>
<keyword evidence="3" id="KW-0597">Phosphoprotein</keyword>
<keyword evidence="1" id="KW-0963">Cytoplasm</keyword>
<dbReference type="RefSeq" id="WP_149567620.1">
    <property type="nucleotide sequence ID" value="NZ_CP035807.1"/>
</dbReference>
<dbReference type="GO" id="GO:0000160">
    <property type="term" value="P:phosphorelay signal transduction system"/>
    <property type="evidence" value="ECO:0007669"/>
    <property type="project" value="InterPro"/>
</dbReference>
<dbReference type="PANTHER" id="PTHR42713:SF3">
    <property type="entry name" value="TRANSCRIPTIONAL REGULATORY PROTEIN HPTR"/>
    <property type="match status" value="1"/>
</dbReference>
<evidence type="ECO:0000256" key="2">
    <source>
        <dbReference type="ARBA" id="ARBA00023125"/>
    </source>
</evidence>
<dbReference type="GO" id="GO:0003677">
    <property type="term" value="F:DNA binding"/>
    <property type="evidence" value="ECO:0007669"/>
    <property type="project" value="UniProtKB-KW"/>
</dbReference>
<organism evidence="5 6">
    <name type="scientific">Thiospirochaeta perfilievii</name>
    <dbReference type="NCBI Taxonomy" id="252967"/>
    <lineage>
        <taxon>Bacteria</taxon>
        <taxon>Pseudomonadati</taxon>
        <taxon>Spirochaetota</taxon>
        <taxon>Spirochaetia</taxon>
        <taxon>Spirochaetales</taxon>
        <taxon>Spirochaetaceae</taxon>
        <taxon>Thiospirochaeta</taxon>
    </lineage>
</organism>
<evidence type="ECO:0000259" key="4">
    <source>
        <dbReference type="PROSITE" id="PS50110"/>
    </source>
</evidence>
<dbReference type="PANTHER" id="PTHR42713">
    <property type="entry name" value="HISTIDINE KINASE-RELATED"/>
    <property type="match status" value="1"/>
</dbReference>
<accession>A0A5C1Q8F9</accession>
<evidence type="ECO:0000256" key="1">
    <source>
        <dbReference type="ARBA" id="ARBA00022490"/>
    </source>
</evidence>
<dbReference type="PROSITE" id="PS50110">
    <property type="entry name" value="RESPONSE_REGULATORY"/>
    <property type="match status" value="1"/>
</dbReference>
<dbReference type="Gene3D" id="3.40.50.2300">
    <property type="match status" value="1"/>
</dbReference>
<feature type="modified residue" description="4-aspartylphosphate" evidence="3">
    <location>
        <position position="55"/>
    </location>
</feature>
<dbReference type="AlphaFoldDB" id="A0A5C1Q8F9"/>
<name>A0A5C1Q8F9_9SPIO</name>
<dbReference type="Proteomes" id="UP000323824">
    <property type="component" value="Chromosome"/>
</dbReference>
<reference evidence="5 6" key="1">
    <citation type="submission" date="2019-02" db="EMBL/GenBank/DDBJ databases">
        <authorList>
            <person name="Fomenkov A."/>
            <person name="Dubinina G."/>
            <person name="Grabovich M."/>
            <person name="Vincze T."/>
            <person name="Roberts R.J."/>
        </authorList>
    </citation>
    <scope>NUCLEOTIDE SEQUENCE [LARGE SCALE GENOMIC DNA]</scope>
    <source>
        <strain evidence="5 6">P</strain>
    </source>
</reference>
<dbReference type="InterPro" id="IPR051552">
    <property type="entry name" value="HptR"/>
</dbReference>
<dbReference type="InterPro" id="IPR011006">
    <property type="entry name" value="CheY-like_superfamily"/>
</dbReference>
<dbReference type="EMBL" id="CP035807">
    <property type="protein sequence ID" value="QEN04373.1"/>
    <property type="molecule type" value="Genomic_DNA"/>
</dbReference>
<dbReference type="Pfam" id="PF00072">
    <property type="entry name" value="Response_reg"/>
    <property type="match status" value="1"/>
</dbReference>
<evidence type="ECO:0000313" key="5">
    <source>
        <dbReference type="EMBL" id="QEN04373.1"/>
    </source>
</evidence>
<dbReference type="KEGG" id="sper:EW093_06565"/>
<protein>
    <submittedName>
        <fullName evidence="5">Response regulator</fullName>
    </submittedName>
</protein>
<feature type="domain" description="Response regulatory" evidence="4">
    <location>
        <begin position="3"/>
        <end position="80"/>
    </location>
</feature>
<proteinExistence type="predicted"/>
<keyword evidence="6" id="KW-1185">Reference proteome</keyword>
<dbReference type="SUPFAM" id="SSF52172">
    <property type="entry name" value="CheY-like"/>
    <property type="match status" value="1"/>
</dbReference>
<sequence>MIKLIIADDERLIREGLKTIINWKSLGFEIVADARDGEECLEKLNTLKPEVCIIDIRMPGKSGLEVIKEVRSMGLLQKSL</sequence>